<reference evidence="2" key="1">
    <citation type="submission" date="2022-11" db="UniProtKB">
        <authorList>
            <consortium name="WormBaseParasite"/>
        </authorList>
    </citation>
    <scope>IDENTIFICATION</scope>
</reference>
<keyword evidence="1" id="KW-1185">Reference proteome</keyword>
<sequence>MSTLTDEEIIELYDNATICAEVIDKALRSNDITHIHHVIGAPMSLLFISEIDQNMVMSDNMKQTNFNLVVNDPFSMYGPPETWPIYKIKSDHQISEMLALAPLYSVPNHNKWMNAIRGTILLALHICSPHSETEL</sequence>
<proteinExistence type="predicted"/>
<dbReference type="AlphaFoldDB" id="A0A915HPF6"/>
<dbReference type="WBParaSite" id="nRc.2.0.1.t03838-RA">
    <property type="protein sequence ID" value="nRc.2.0.1.t03838-RA"/>
    <property type="gene ID" value="nRc.2.0.1.g03838"/>
</dbReference>
<name>A0A915HPF6_ROMCU</name>
<evidence type="ECO:0000313" key="1">
    <source>
        <dbReference type="Proteomes" id="UP000887565"/>
    </source>
</evidence>
<evidence type="ECO:0000313" key="2">
    <source>
        <dbReference type="WBParaSite" id="nRc.2.0.1.t03838-RA"/>
    </source>
</evidence>
<accession>A0A915HPF6</accession>
<organism evidence="1 2">
    <name type="scientific">Romanomermis culicivorax</name>
    <name type="common">Nematode worm</name>
    <dbReference type="NCBI Taxonomy" id="13658"/>
    <lineage>
        <taxon>Eukaryota</taxon>
        <taxon>Metazoa</taxon>
        <taxon>Ecdysozoa</taxon>
        <taxon>Nematoda</taxon>
        <taxon>Enoplea</taxon>
        <taxon>Dorylaimia</taxon>
        <taxon>Mermithida</taxon>
        <taxon>Mermithoidea</taxon>
        <taxon>Mermithidae</taxon>
        <taxon>Romanomermis</taxon>
    </lineage>
</organism>
<dbReference type="Proteomes" id="UP000887565">
    <property type="component" value="Unplaced"/>
</dbReference>
<protein>
    <submittedName>
        <fullName evidence="2">Uncharacterized protein</fullName>
    </submittedName>
</protein>